<reference evidence="1" key="2">
    <citation type="submission" date="2021-01" db="EMBL/GenBank/DDBJ databases">
        <authorList>
            <person name="Schikora-Tamarit M.A."/>
        </authorList>
    </citation>
    <scope>NUCLEOTIDE SEQUENCE</scope>
    <source>
        <strain evidence="1">CBS6341</strain>
    </source>
</reference>
<protein>
    <submittedName>
        <fullName evidence="1">Uncharacterized protein</fullName>
    </submittedName>
</protein>
<organism evidence="1 2">
    <name type="scientific">Wickerhamomyces mucosus</name>
    <dbReference type="NCBI Taxonomy" id="1378264"/>
    <lineage>
        <taxon>Eukaryota</taxon>
        <taxon>Fungi</taxon>
        <taxon>Dikarya</taxon>
        <taxon>Ascomycota</taxon>
        <taxon>Saccharomycotina</taxon>
        <taxon>Saccharomycetes</taxon>
        <taxon>Phaffomycetales</taxon>
        <taxon>Wickerhamomycetaceae</taxon>
        <taxon>Wickerhamomyces</taxon>
    </lineage>
</organism>
<accession>A0A9P8PQB4</accession>
<reference evidence="1" key="1">
    <citation type="journal article" date="2021" name="Open Biol.">
        <title>Shared evolutionary footprints suggest mitochondrial oxidative damage underlies multiple complex I losses in fungi.</title>
        <authorList>
            <person name="Schikora-Tamarit M.A."/>
            <person name="Marcet-Houben M."/>
            <person name="Nosek J."/>
            <person name="Gabaldon T."/>
        </authorList>
    </citation>
    <scope>NUCLEOTIDE SEQUENCE</scope>
    <source>
        <strain evidence="1">CBS6341</strain>
    </source>
</reference>
<comment type="caution">
    <text evidence="1">The sequence shown here is derived from an EMBL/GenBank/DDBJ whole genome shotgun (WGS) entry which is preliminary data.</text>
</comment>
<dbReference type="AlphaFoldDB" id="A0A9P8PQB4"/>
<dbReference type="Proteomes" id="UP000769528">
    <property type="component" value="Unassembled WGS sequence"/>
</dbReference>
<keyword evidence="2" id="KW-1185">Reference proteome</keyword>
<proteinExistence type="predicted"/>
<dbReference type="EMBL" id="JAEUBF010000657">
    <property type="protein sequence ID" value="KAH3676307.1"/>
    <property type="molecule type" value="Genomic_DNA"/>
</dbReference>
<gene>
    <name evidence="1" type="ORF">WICMUC_002103</name>
</gene>
<evidence type="ECO:0000313" key="2">
    <source>
        <dbReference type="Proteomes" id="UP000769528"/>
    </source>
</evidence>
<name>A0A9P8PQB4_9ASCO</name>
<sequence>MSEEPIDYVDLFDKLSQEYTIKISKSLELFHEYESSKKQHNVLSSKINSILDILALLMSVSGKEIEDLTEDSTRLIKLQNQNSNLSYINSLIDNLKDNKELKFKDLEELKKLRITLKNDEYWFTSNSNNNNNNNEVITTKKRNFEDKDNNTSSKKLKSVLDKGTPCNDSLFSSFSITVDGDFVVVGIVVVSAVRVAAVAAASFEIVDVGLDVVAVVFVVVIVGIDTDGVDDLASISFFS</sequence>
<evidence type="ECO:0000313" key="1">
    <source>
        <dbReference type="EMBL" id="KAH3676307.1"/>
    </source>
</evidence>